<accession>A0A1S3IE03</accession>
<dbReference type="GeneID" id="106153140"/>
<evidence type="ECO:0000313" key="8">
    <source>
        <dbReference type="RefSeq" id="XP_013382408.1"/>
    </source>
</evidence>
<keyword evidence="4 6" id="KW-1133">Transmembrane helix</keyword>
<feature type="transmembrane region" description="Helical" evidence="6">
    <location>
        <begin position="23"/>
        <end position="50"/>
    </location>
</feature>
<keyword evidence="7" id="KW-1185">Reference proteome</keyword>
<reference evidence="8" key="1">
    <citation type="submission" date="2025-08" db="UniProtKB">
        <authorList>
            <consortium name="RefSeq"/>
        </authorList>
    </citation>
    <scope>IDENTIFICATION</scope>
    <source>
        <tissue evidence="8">Gonads</tissue>
    </source>
</reference>
<dbReference type="PIRSF" id="PIRSF018147">
    <property type="entry name" value="ORMDL"/>
    <property type="match status" value="1"/>
</dbReference>
<sequence length="153" mass="17871">MNVGTATSEQNPTHSYLNSKGMWLTYILLISVLHFLLLSFPFFTVAWVWTCTNVIHNIIMFFTLHITKGTPWETSDQGKERFMTQWEQIDYGQHFTATKKFFTLVPIVLFFLASFYTKYEATHFVINASVLALNIIPKLPQLYGVRLFDINKY</sequence>
<dbReference type="InParanoid" id="A0A1S3IE03"/>
<dbReference type="FunCoup" id="A0A1S3IE03">
    <property type="interactions" value="1245"/>
</dbReference>
<organism evidence="7 8">
    <name type="scientific">Lingula anatina</name>
    <name type="common">Brachiopod</name>
    <name type="synonym">Lingula unguis</name>
    <dbReference type="NCBI Taxonomy" id="7574"/>
    <lineage>
        <taxon>Eukaryota</taxon>
        <taxon>Metazoa</taxon>
        <taxon>Spiralia</taxon>
        <taxon>Lophotrochozoa</taxon>
        <taxon>Brachiopoda</taxon>
        <taxon>Linguliformea</taxon>
        <taxon>Lingulata</taxon>
        <taxon>Lingulida</taxon>
        <taxon>Linguloidea</taxon>
        <taxon>Lingulidae</taxon>
        <taxon>Lingula</taxon>
    </lineage>
</organism>
<gene>
    <name evidence="8" type="primary">LOC106153140</name>
</gene>
<evidence type="ECO:0000313" key="7">
    <source>
        <dbReference type="Proteomes" id="UP000085678"/>
    </source>
</evidence>
<dbReference type="AlphaFoldDB" id="A0A1S3IE03"/>
<comment type="similarity">
    <text evidence="2">Belongs to the ORM family.</text>
</comment>
<proteinExistence type="inferred from homology"/>
<dbReference type="PANTHER" id="PTHR12665">
    <property type="entry name" value="ORMDL PROTEINS"/>
    <property type="match status" value="1"/>
</dbReference>
<dbReference type="InterPro" id="IPR007203">
    <property type="entry name" value="ORMDL"/>
</dbReference>
<evidence type="ECO:0000256" key="1">
    <source>
        <dbReference type="ARBA" id="ARBA00004141"/>
    </source>
</evidence>
<evidence type="ECO:0000256" key="6">
    <source>
        <dbReference type="SAM" id="Phobius"/>
    </source>
</evidence>
<dbReference type="STRING" id="7574.A0A1S3IE03"/>
<protein>
    <submittedName>
        <fullName evidence="8">ORM1-like protein 1</fullName>
    </submittedName>
</protein>
<keyword evidence="5 6" id="KW-0472">Membrane</keyword>
<dbReference type="GO" id="GO:0005789">
    <property type="term" value="C:endoplasmic reticulum membrane"/>
    <property type="evidence" value="ECO:0007669"/>
    <property type="project" value="InterPro"/>
</dbReference>
<name>A0A1S3IE03_LINAN</name>
<evidence type="ECO:0000256" key="5">
    <source>
        <dbReference type="ARBA" id="ARBA00023136"/>
    </source>
</evidence>
<evidence type="ECO:0000256" key="4">
    <source>
        <dbReference type="ARBA" id="ARBA00022989"/>
    </source>
</evidence>
<dbReference type="Proteomes" id="UP000085678">
    <property type="component" value="Unplaced"/>
</dbReference>
<keyword evidence="3 6" id="KW-0812">Transmembrane</keyword>
<evidence type="ECO:0000256" key="3">
    <source>
        <dbReference type="ARBA" id="ARBA00022692"/>
    </source>
</evidence>
<evidence type="ECO:0000256" key="2">
    <source>
        <dbReference type="ARBA" id="ARBA00007649"/>
    </source>
</evidence>
<dbReference type="RefSeq" id="XP_013382408.1">
    <property type="nucleotide sequence ID" value="XM_013526954.2"/>
</dbReference>
<dbReference type="OrthoDB" id="1932233at2759"/>
<feature type="transmembrane region" description="Helical" evidence="6">
    <location>
        <begin position="101"/>
        <end position="119"/>
    </location>
</feature>
<comment type="subcellular location">
    <subcellularLocation>
        <location evidence="1">Membrane</location>
        <topology evidence="1">Multi-pass membrane protein</topology>
    </subcellularLocation>
</comment>
<dbReference type="KEGG" id="lak:106153140"/>
<dbReference type="GO" id="GO:2000303">
    <property type="term" value="P:regulation of ceramide biosynthetic process"/>
    <property type="evidence" value="ECO:0007669"/>
    <property type="project" value="UniProtKB-ARBA"/>
</dbReference>
<dbReference type="Pfam" id="PF04061">
    <property type="entry name" value="ORMDL"/>
    <property type="match status" value="1"/>
</dbReference>